<feature type="region of interest" description="Disordered" evidence="1">
    <location>
        <begin position="46"/>
        <end position="89"/>
    </location>
</feature>
<accession>A0AA37UT59</accession>
<evidence type="ECO:0000313" key="2">
    <source>
        <dbReference type="EMBL" id="GMA30755.1"/>
    </source>
</evidence>
<evidence type="ECO:0000256" key="1">
    <source>
        <dbReference type="SAM" id="MobiDB-lite"/>
    </source>
</evidence>
<dbReference type="EMBL" id="BSUM01000001">
    <property type="protein sequence ID" value="GMA30755.1"/>
    <property type="molecule type" value="Genomic_DNA"/>
</dbReference>
<comment type="caution">
    <text evidence="2">The sequence shown here is derived from an EMBL/GenBank/DDBJ whole genome shotgun (WGS) entry which is preliminary data.</text>
</comment>
<dbReference type="AlphaFoldDB" id="A0AA37UT59"/>
<sequence>MPAPIWDTPSPMPVIPLPIAEIAAPACAIDPPMEVEPSLAVDDVAPAPLTDGVVGEATPAPPPAEPPPAADPAPMAPGVETVAPAPSAPPPATVMVMRTSGVESFGGFVAVPAGSCTGV</sequence>
<keyword evidence="3" id="KW-1185">Reference proteome</keyword>
<dbReference type="RefSeq" id="WP_284249504.1">
    <property type="nucleotide sequence ID" value="NZ_BSUM01000001.1"/>
</dbReference>
<protein>
    <submittedName>
        <fullName evidence="2">Uncharacterized protein</fullName>
    </submittedName>
</protein>
<reference evidence="2" key="2">
    <citation type="submission" date="2023-02" db="EMBL/GenBank/DDBJ databases">
        <authorList>
            <person name="Sun Q."/>
            <person name="Mori K."/>
        </authorList>
    </citation>
    <scope>NUCLEOTIDE SEQUENCE</scope>
    <source>
        <strain evidence="2">NBRC 112290</strain>
    </source>
</reference>
<proteinExistence type="predicted"/>
<name>A0AA37UT59_9MICO</name>
<dbReference type="Proteomes" id="UP001157161">
    <property type="component" value="Unassembled WGS sequence"/>
</dbReference>
<reference evidence="2" key="1">
    <citation type="journal article" date="2014" name="Int. J. Syst. Evol. Microbiol.">
        <title>Complete genome sequence of Corynebacterium casei LMG S-19264T (=DSM 44701T), isolated from a smear-ripened cheese.</title>
        <authorList>
            <consortium name="US DOE Joint Genome Institute (JGI-PGF)"/>
            <person name="Walter F."/>
            <person name="Albersmeier A."/>
            <person name="Kalinowski J."/>
            <person name="Ruckert C."/>
        </authorList>
    </citation>
    <scope>NUCLEOTIDE SEQUENCE</scope>
    <source>
        <strain evidence="2">NBRC 112290</strain>
    </source>
</reference>
<feature type="compositionally biased region" description="Pro residues" evidence="1">
    <location>
        <begin position="59"/>
        <end position="75"/>
    </location>
</feature>
<gene>
    <name evidence="2" type="ORF">GCM10025875_07470</name>
</gene>
<evidence type="ECO:0000313" key="3">
    <source>
        <dbReference type="Proteomes" id="UP001157161"/>
    </source>
</evidence>
<organism evidence="2 3">
    <name type="scientific">Litorihabitans aurantiacus</name>
    <dbReference type="NCBI Taxonomy" id="1930061"/>
    <lineage>
        <taxon>Bacteria</taxon>
        <taxon>Bacillati</taxon>
        <taxon>Actinomycetota</taxon>
        <taxon>Actinomycetes</taxon>
        <taxon>Micrococcales</taxon>
        <taxon>Beutenbergiaceae</taxon>
        <taxon>Litorihabitans</taxon>
    </lineage>
</organism>